<evidence type="ECO:0000256" key="2">
    <source>
        <dbReference type="ARBA" id="ARBA00023125"/>
    </source>
</evidence>
<feature type="domain" description="BHLH" evidence="5">
    <location>
        <begin position="73"/>
        <end position="124"/>
    </location>
</feature>
<feature type="region of interest" description="Disordered" evidence="4">
    <location>
        <begin position="44"/>
        <end position="84"/>
    </location>
</feature>
<dbReference type="InterPro" id="IPR011598">
    <property type="entry name" value="bHLH_dom"/>
</dbReference>
<dbReference type="CDD" id="cd04873">
    <property type="entry name" value="ACT_UUR-ACR-like"/>
    <property type="match status" value="1"/>
</dbReference>
<sequence>MIPFPSYYGSVDTWATNNSNHSVGYNLPHQQFNSPSTAMDMGCHDDSNNNNNGGIATTSSNSKSMTDQSKALAACKSHSEAERRRRERINGHLATLRTLLPNTIKLQTDKASLLAEVVQHVKELKKIANDITGVNSDGTDGCYNNTAEWWPFPQETDELTINYYCEASSSSSIDELLLSSSSLLLIRVSISCDDRPDLMSDLTLALKSVGAKIMKAEITTIGGRLKSILIIQSGVGGGVTGGATGLGDLGTLRRALKAVLDKPSPSTSSSVSVGNLGVQGNNNNNTKRPRFSRRLGSSSHNDL</sequence>
<dbReference type="Pfam" id="PF00010">
    <property type="entry name" value="HLH"/>
    <property type="match status" value="1"/>
</dbReference>
<keyword evidence="1" id="KW-0805">Transcription regulation</keyword>
<evidence type="ECO:0000313" key="7">
    <source>
        <dbReference type="EMBL" id="MCL7051754.1"/>
    </source>
</evidence>
<keyword evidence="8" id="KW-1185">Reference proteome</keyword>
<dbReference type="PANTHER" id="PTHR45844:SF16">
    <property type="entry name" value="TRANSCRIPTION FACTOR BHLH30-LIKE"/>
    <property type="match status" value="1"/>
</dbReference>
<evidence type="ECO:0000259" key="6">
    <source>
        <dbReference type="PROSITE" id="PS51671"/>
    </source>
</evidence>
<keyword evidence="2" id="KW-0238">DNA-binding</keyword>
<dbReference type="InterPro" id="IPR002912">
    <property type="entry name" value="ACT_dom"/>
</dbReference>
<protein>
    <recommendedName>
        <fullName evidence="9">BHLH domain-containing protein</fullName>
    </recommendedName>
</protein>
<evidence type="ECO:0000313" key="8">
    <source>
        <dbReference type="Proteomes" id="UP001177140"/>
    </source>
</evidence>
<feature type="domain" description="ACT" evidence="6">
    <location>
        <begin position="187"/>
        <end position="270"/>
    </location>
</feature>
<dbReference type="GO" id="GO:0003677">
    <property type="term" value="F:DNA binding"/>
    <property type="evidence" value="ECO:0007669"/>
    <property type="project" value="UniProtKB-KW"/>
</dbReference>
<dbReference type="Proteomes" id="UP001177140">
    <property type="component" value="Unassembled WGS sequence"/>
</dbReference>
<evidence type="ECO:0000259" key="5">
    <source>
        <dbReference type="PROSITE" id="PS50888"/>
    </source>
</evidence>
<feature type="compositionally biased region" description="Polar residues" evidence="4">
    <location>
        <begin position="48"/>
        <end position="69"/>
    </location>
</feature>
<dbReference type="Gene3D" id="4.10.280.10">
    <property type="entry name" value="Helix-loop-helix DNA-binding domain"/>
    <property type="match status" value="1"/>
</dbReference>
<accession>A0AA41W2N6</accession>
<dbReference type="GO" id="GO:0046983">
    <property type="term" value="F:protein dimerization activity"/>
    <property type="evidence" value="ECO:0007669"/>
    <property type="project" value="InterPro"/>
</dbReference>
<gene>
    <name evidence="7" type="ORF">MKW94_010177</name>
</gene>
<feature type="region of interest" description="Disordered" evidence="4">
    <location>
        <begin position="261"/>
        <end position="303"/>
    </location>
</feature>
<organism evidence="7 8">
    <name type="scientific">Papaver nudicaule</name>
    <name type="common">Iceland poppy</name>
    <dbReference type="NCBI Taxonomy" id="74823"/>
    <lineage>
        <taxon>Eukaryota</taxon>
        <taxon>Viridiplantae</taxon>
        <taxon>Streptophyta</taxon>
        <taxon>Embryophyta</taxon>
        <taxon>Tracheophyta</taxon>
        <taxon>Spermatophyta</taxon>
        <taxon>Magnoliopsida</taxon>
        <taxon>Ranunculales</taxon>
        <taxon>Papaveraceae</taxon>
        <taxon>Papaveroideae</taxon>
        <taxon>Papaver</taxon>
    </lineage>
</organism>
<dbReference type="GO" id="GO:0003700">
    <property type="term" value="F:DNA-binding transcription factor activity"/>
    <property type="evidence" value="ECO:0007669"/>
    <property type="project" value="InterPro"/>
</dbReference>
<dbReference type="InterPro" id="IPR036638">
    <property type="entry name" value="HLH_DNA-bd_sf"/>
</dbReference>
<dbReference type="PANTHER" id="PTHR45844">
    <property type="entry name" value="TRANSCRIPTION FACTOR BHLH30"/>
    <property type="match status" value="1"/>
</dbReference>
<dbReference type="PROSITE" id="PS50888">
    <property type="entry name" value="BHLH"/>
    <property type="match status" value="1"/>
</dbReference>
<evidence type="ECO:0000256" key="4">
    <source>
        <dbReference type="SAM" id="MobiDB-lite"/>
    </source>
</evidence>
<dbReference type="SUPFAM" id="SSF47459">
    <property type="entry name" value="HLH, helix-loop-helix DNA-binding domain"/>
    <property type="match status" value="1"/>
</dbReference>
<keyword evidence="3" id="KW-0804">Transcription</keyword>
<proteinExistence type="predicted"/>
<dbReference type="PROSITE" id="PS51671">
    <property type="entry name" value="ACT"/>
    <property type="match status" value="1"/>
</dbReference>
<dbReference type="InterPro" id="IPR045847">
    <property type="entry name" value="AIG1-like"/>
</dbReference>
<evidence type="ECO:0008006" key="9">
    <source>
        <dbReference type="Google" id="ProtNLM"/>
    </source>
</evidence>
<dbReference type="AlphaFoldDB" id="A0AA41W2N6"/>
<dbReference type="SUPFAM" id="SSF55021">
    <property type="entry name" value="ACT-like"/>
    <property type="match status" value="1"/>
</dbReference>
<name>A0AA41W2N6_PAPNU</name>
<dbReference type="SMART" id="SM00353">
    <property type="entry name" value="HLH"/>
    <property type="match status" value="1"/>
</dbReference>
<dbReference type="EMBL" id="JAJJMA010342072">
    <property type="protein sequence ID" value="MCL7051754.1"/>
    <property type="molecule type" value="Genomic_DNA"/>
</dbReference>
<comment type="caution">
    <text evidence="7">The sequence shown here is derived from an EMBL/GenBank/DDBJ whole genome shotgun (WGS) entry which is preliminary data.</text>
</comment>
<reference evidence="7" key="1">
    <citation type="submission" date="2022-03" db="EMBL/GenBank/DDBJ databases">
        <title>A functionally conserved STORR gene fusion in Papaver species that diverged 16.8 million years ago.</title>
        <authorList>
            <person name="Catania T."/>
        </authorList>
    </citation>
    <scope>NUCLEOTIDE SEQUENCE</scope>
    <source>
        <strain evidence="7">S-191538</strain>
    </source>
</reference>
<dbReference type="InterPro" id="IPR045865">
    <property type="entry name" value="ACT-like_dom_sf"/>
</dbReference>
<evidence type="ECO:0000256" key="3">
    <source>
        <dbReference type="ARBA" id="ARBA00023163"/>
    </source>
</evidence>
<feature type="compositionally biased region" description="Low complexity" evidence="4">
    <location>
        <begin position="264"/>
        <end position="285"/>
    </location>
</feature>
<evidence type="ECO:0000256" key="1">
    <source>
        <dbReference type="ARBA" id="ARBA00023015"/>
    </source>
</evidence>